<dbReference type="PANTHER" id="PTHR43712:SF5">
    <property type="entry name" value="O-METHYLTRANSFERASE ASQN-RELATED"/>
    <property type="match status" value="1"/>
</dbReference>
<organism evidence="6 7">
    <name type="scientific">Penicillium cataractarum</name>
    <dbReference type="NCBI Taxonomy" id="2100454"/>
    <lineage>
        <taxon>Eukaryota</taxon>
        <taxon>Fungi</taxon>
        <taxon>Dikarya</taxon>
        <taxon>Ascomycota</taxon>
        <taxon>Pezizomycotina</taxon>
        <taxon>Eurotiomycetes</taxon>
        <taxon>Eurotiomycetidae</taxon>
        <taxon>Eurotiales</taxon>
        <taxon>Aspergillaceae</taxon>
        <taxon>Penicillium</taxon>
    </lineage>
</organism>
<proteinExistence type="inferred from homology"/>
<dbReference type="InterPro" id="IPR036390">
    <property type="entry name" value="WH_DNA-bd_sf"/>
</dbReference>
<keyword evidence="2" id="KW-0808">Transferase</keyword>
<dbReference type="GO" id="GO:0044550">
    <property type="term" value="P:secondary metabolite biosynthetic process"/>
    <property type="evidence" value="ECO:0007669"/>
    <property type="project" value="UniProtKB-ARBA"/>
</dbReference>
<dbReference type="GeneID" id="81437119"/>
<dbReference type="InterPro" id="IPR036388">
    <property type="entry name" value="WH-like_DNA-bd_sf"/>
</dbReference>
<feature type="domain" description="O-methyltransferase C-terminal" evidence="5">
    <location>
        <begin position="195"/>
        <end position="385"/>
    </location>
</feature>
<keyword evidence="1" id="KW-0489">Methyltransferase</keyword>
<sequence length="413" mass="45723">MAQIRALAQKLAASANDLSNELESQGLAEYSFSDPNAPLDLPLLSAPGSIAQAELISAAEELLRLAHGPLTYLNRYQDVAFEIGTIRALIRLGIPSMIPLHERATYPELSRKSGTHEPLLRRMIRFAVVCGFLTERDGRVGHSAESAIFVKDSRSADGATWTLEVGFRSSGRLYEALQLDPTGEDGKKTAVSVEYHEGHHYPTIWEVHAARPLLSRGFDNLMATQIAQPIFSLQHVLRSFDWKQITSLVDVGGGKGHAARAIFDANAHIKCTVQDTNNVLGEKQTAGDVSFMTHDFFQPQLLQADMFLFRLIIHDWSDEDAQRIIAATIPGLRKGARLAIMDTIVPEPGTDSIFSEKAIRALDLAMYGMFAGKERSLQETQKLVASVDGRLVFERCYRPEGSLMSFMTWVFHA</sequence>
<accession>A0A9W9SFD1</accession>
<dbReference type="SUPFAM" id="SSF53335">
    <property type="entry name" value="S-adenosyl-L-methionine-dependent methyltransferases"/>
    <property type="match status" value="1"/>
</dbReference>
<gene>
    <name evidence="6" type="ORF">N7496_005011</name>
</gene>
<dbReference type="AlphaFoldDB" id="A0A9W9SFD1"/>
<protein>
    <submittedName>
        <fullName evidence="6">O-methyltransferase-domain-containing protein</fullName>
    </submittedName>
</protein>
<dbReference type="GO" id="GO:0032259">
    <property type="term" value="P:methylation"/>
    <property type="evidence" value="ECO:0007669"/>
    <property type="project" value="UniProtKB-KW"/>
</dbReference>
<dbReference type="Gene3D" id="3.40.50.150">
    <property type="entry name" value="Vaccinia Virus protein VP39"/>
    <property type="match status" value="1"/>
</dbReference>
<dbReference type="Pfam" id="PF00891">
    <property type="entry name" value="Methyltransf_2"/>
    <property type="match status" value="1"/>
</dbReference>
<dbReference type="InterPro" id="IPR016461">
    <property type="entry name" value="COMT-like"/>
</dbReference>
<reference evidence="6" key="1">
    <citation type="submission" date="2022-11" db="EMBL/GenBank/DDBJ databases">
        <authorList>
            <person name="Petersen C."/>
        </authorList>
    </citation>
    <scope>NUCLEOTIDE SEQUENCE</scope>
    <source>
        <strain evidence="6">IBT 29864</strain>
    </source>
</reference>
<keyword evidence="3" id="KW-0949">S-adenosyl-L-methionine</keyword>
<dbReference type="SUPFAM" id="SSF46785">
    <property type="entry name" value="Winged helix' DNA-binding domain"/>
    <property type="match status" value="1"/>
</dbReference>
<dbReference type="RefSeq" id="XP_056556465.1">
    <property type="nucleotide sequence ID" value="XM_056697940.1"/>
</dbReference>
<dbReference type="GO" id="GO:0008171">
    <property type="term" value="F:O-methyltransferase activity"/>
    <property type="evidence" value="ECO:0007669"/>
    <property type="project" value="InterPro"/>
</dbReference>
<dbReference type="EMBL" id="JAPZBS010000004">
    <property type="protein sequence ID" value="KAJ5377602.1"/>
    <property type="molecule type" value="Genomic_DNA"/>
</dbReference>
<dbReference type="OrthoDB" id="1606438at2759"/>
<evidence type="ECO:0000256" key="1">
    <source>
        <dbReference type="ARBA" id="ARBA00022603"/>
    </source>
</evidence>
<dbReference type="Gene3D" id="1.10.10.10">
    <property type="entry name" value="Winged helix-like DNA-binding domain superfamily/Winged helix DNA-binding domain"/>
    <property type="match status" value="1"/>
</dbReference>
<evidence type="ECO:0000256" key="2">
    <source>
        <dbReference type="ARBA" id="ARBA00022679"/>
    </source>
</evidence>
<evidence type="ECO:0000256" key="3">
    <source>
        <dbReference type="ARBA" id="ARBA00022691"/>
    </source>
</evidence>
<evidence type="ECO:0000259" key="5">
    <source>
        <dbReference type="Pfam" id="PF00891"/>
    </source>
</evidence>
<evidence type="ECO:0000313" key="6">
    <source>
        <dbReference type="EMBL" id="KAJ5377602.1"/>
    </source>
</evidence>
<dbReference type="PANTHER" id="PTHR43712">
    <property type="entry name" value="PUTATIVE (AFU_ORTHOLOGUE AFUA_4G14580)-RELATED"/>
    <property type="match status" value="1"/>
</dbReference>
<evidence type="ECO:0000313" key="7">
    <source>
        <dbReference type="Proteomes" id="UP001147782"/>
    </source>
</evidence>
<dbReference type="InterPro" id="IPR029063">
    <property type="entry name" value="SAM-dependent_MTases_sf"/>
</dbReference>
<dbReference type="Proteomes" id="UP001147782">
    <property type="component" value="Unassembled WGS sequence"/>
</dbReference>
<evidence type="ECO:0000256" key="4">
    <source>
        <dbReference type="ARBA" id="ARBA00038277"/>
    </source>
</evidence>
<reference evidence="6" key="2">
    <citation type="journal article" date="2023" name="IMA Fungus">
        <title>Comparative genomic study of the Penicillium genus elucidates a diverse pangenome and 15 lateral gene transfer events.</title>
        <authorList>
            <person name="Petersen C."/>
            <person name="Sorensen T."/>
            <person name="Nielsen M.R."/>
            <person name="Sondergaard T.E."/>
            <person name="Sorensen J.L."/>
            <person name="Fitzpatrick D.A."/>
            <person name="Frisvad J.C."/>
            <person name="Nielsen K.L."/>
        </authorList>
    </citation>
    <scope>NUCLEOTIDE SEQUENCE</scope>
    <source>
        <strain evidence="6">IBT 29864</strain>
    </source>
</reference>
<comment type="similarity">
    <text evidence="4">Belongs to the class I-like SAM-binding methyltransferase superfamily. Cation-independent O-methyltransferase family.</text>
</comment>
<keyword evidence="7" id="KW-1185">Reference proteome</keyword>
<name>A0A9W9SFD1_9EURO</name>
<dbReference type="PROSITE" id="PS51683">
    <property type="entry name" value="SAM_OMT_II"/>
    <property type="match status" value="1"/>
</dbReference>
<comment type="caution">
    <text evidence="6">The sequence shown here is derived from an EMBL/GenBank/DDBJ whole genome shotgun (WGS) entry which is preliminary data.</text>
</comment>
<dbReference type="InterPro" id="IPR001077">
    <property type="entry name" value="COMT_C"/>
</dbReference>